<evidence type="ECO:0000256" key="1">
    <source>
        <dbReference type="PROSITE-ProRule" id="PRU00473"/>
    </source>
</evidence>
<evidence type="ECO:0000313" key="6">
    <source>
        <dbReference type="Proteomes" id="UP000633136"/>
    </source>
</evidence>
<keyword evidence="6" id="KW-1185">Reference proteome</keyword>
<name>A0A917EQK4_9MICC</name>
<protein>
    <recommendedName>
        <fullName evidence="4">OmpA-like domain-containing protein</fullName>
    </recommendedName>
</protein>
<feature type="chain" id="PRO_5039082243" description="OmpA-like domain-containing protein" evidence="3">
    <location>
        <begin position="26"/>
        <end position="439"/>
    </location>
</feature>
<evidence type="ECO:0000256" key="3">
    <source>
        <dbReference type="SAM" id="SignalP"/>
    </source>
</evidence>
<organism evidence="5 6">
    <name type="scientific">Nesterenkonia cremea</name>
    <dbReference type="NCBI Taxonomy" id="1882340"/>
    <lineage>
        <taxon>Bacteria</taxon>
        <taxon>Bacillati</taxon>
        <taxon>Actinomycetota</taxon>
        <taxon>Actinomycetes</taxon>
        <taxon>Micrococcales</taxon>
        <taxon>Micrococcaceae</taxon>
        <taxon>Nesterenkonia</taxon>
    </lineage>
</organism>
<dbReference type="Proteomes" id="UP000633136">
    <property type="component" value="Unassembled WGS sequence"/>
</dbReference>
<accession>A0A917EQK4</accession>
<feature type="region of interest" description="Disordered" evidence="2">
    <location>
        <begin position="409"/>
        <end position="428"/>
    </location>
</feature>
<gene>
    <name evidence="5" type="ORF">GCM10011401_12220</name>
</gene>
<dbReference type="PANTHER" id="PTHR30329">
    <property type="entry name" value="STATOR ELEMENT OF FLAGELLAR MOTOR COMPLEX"/>
    <property type="match status" value="1"/>
</dbReference>
<feature type="compositionally biased region" description="Low complexity" evidence="2">
    <location>
        <begin position="55"/>
        <end position="78"/>
    </location>
</feature>
<dbReference type="Pfam" id="PF00691">
    <property type="entry name" value="OmpA"/>
    <property type="match status" value="1"/>
</dbReference>
<dbReference type="PANTHER" id="PTHR30329:SF21">
    <property type="entry name" value="LIPOPROTEIN YIAD-RELATED"/>
    <property type="match status" value="1"/>
</dbReference>
<dbReference type="SUPFAM" id="SSF103088">
    <property type="entry name" value="OmpA-like"/>
    <property type="match status" value="1"/>
</dbReference>
<dbReference type="RefSeq" id="WP_188683760.1">
    <property type="nucleotide sequence ID" value="NZ_BMIS01000004.1"/>
</dbReference>
<reference evidence="5" key="1">
    <citation type="journal article" date="2014" name="Int. J. Syst. Evol. Microbiol.">
        <title>Complete genome sequence of Corynebacterium casei LMG S-19264T (=DSM 44701T), isolated from a smear-ripened cheese.</title>
        <authorList>
            <consortium name="US DOE Joint Genome Institute (JGI-PGF)"/>
            <person name="Walter F."/>
            <person name="Albersmeier A."/>
            <person name="Kalinowski J."/>
            <person name="Ruckert C."/>
        </authorList>
    </citation>
    <scope>NUCLEOTIDE SEQUENCE</scope>
    <source>
        <strain evidence="5">CGMCC 1.15388</strain>
    </source>
</reference>
<dbReference type="Gene3D" id="3.30.1330.60">
    <property type="entry name" value="OmpA-like domain"/>
    <property type="match status" value="1"/>
</dbReference>
<dbReference type="PROSITE" id="PS51123">
    <property type="entry name" value="OMPA_2"/>
    <property type="match status" value="1"/>
</dbReference>
<keyword evidence="3" id="KW-0732">Signal</keyword>
<dbReference type="CDD" id="cd07185">
    <property type="entry name" value="OmpA_C-like"/>
    <property type="match status" value="1"/>
</dbReference>
<keyword evidence="1" id="KW-0472">Membrane</keyword>
<sequence>MSFAPAHRCHKGLVLCSALSIGLLAACTTEAEPAGAASGASLDSPGVEQTSDVQAEGTAADAESAAPEEAGTTEPASAAEDDVLYAEVDDPVTFEVCEEAEESEHAAVTWLDDEVIEEQEIEAVPSDSVEIDGEEVEIPGSSAIVIPERVAQGGCTIEYTAPSACLPAVEISGSFVPGYTLPGRTLPEVELPDGTVLEEMVQEEIEVAAVEHDGVFQEEVCQTSEEDAEDGDYISSVYRSSIYRSSIYQSSEYISSEYRRSVNPGDGESVPGTSMDGYGTDGQGVDGVGIDGEGLEGYELEGADHTEYYEDDDSVIYTTEGDVLFDPMEWELLSGAESDLEAIVAEIEALDGDVEITVEGHTDDQPHPDDLDGDEAGEYNQQLSEDRAQAVADWMGGHADVDTSDLTVEGYGMDHPRADNSTEEGRAENRRVVITAEEI</sequence>
<dbReference type="InterPro" id="IPR050330">
    <property type="entry name" value="Bact_OuterMem_StrucFunc"/>
</dbReference>
<proteinExistence type="predicted"/>
<dbReference type="InterPro" id="IPR006665">
    <property type="entry name" value="OmpA-like"/>
</dbReference>
<dbReference type="AlphaFoldDB" id="A0A917EQK4"/>
<feature type="domain" description="OmpA-like" evidence="4">
    <location>
        <begin position="312"/>
        <end position="439"/>
    </location>
</feature>
<feature type="compositionally biased region" description="Basic and acidic residues" evidence="2">
    <location>
        <begin position="412"/>
        <end position="428"/>
    </location>
</feature>
<reference evidence="5" key="2">
    <citation type="submission" date="2020-09" db="EMBL/GenBank/DDBJ databases">
        <authorList>
            <person name="Sun Q."/>
            <person name="Zhou Y."/>
        </authorList>
    </citation>
    <scope>NUCLEOTIDE SEQUENCE</scope>
    <source>
        <strain evidence="5">CGMCC 1.15388</strain>
    </source>
</reference>
<feature type="region of interest" description="Disordered" evidence="2">
    <location>
        <begin position="35"/>
        <end position="81"/>
    </location>
</feature>
<evidence type="ECO:0000259" key="4">
    <source>
        <dbReference type="PROSITE" id="PS51123"/>
    </source>
</evidence>
<feature type="signal peptide" evidence="3">
    <location>
        <begin position="1"/>
        <end position="25"/>
    </location>
</feature>
<comment type="caution">
    <text evidence="5">The sequence shown here is derived from an EMBL/GenBank/DDBJ whole genome shotgun (WGS) entry which is preliminary data.</text>
</comment>
<dbReference type="InterPro" id="IPR036737">
    <property type="entry name" value="OmpA-like_sf"/>
</dbReference>
<dbReference type="GO" id="GO:0016020">
    <property type="term" value="C:membrane"/>
    <property type="evidence" value="ECO:0007669"/>
    <property type="project" value="UniProtKB-UniRule"/>
</dbReference>
<dbReference type="EMBL" id="BMIS01000004">
    <property type="protein sequence ID" value="GGE66485.1"/>
    <property type="molecule type" value="Genomic_DNA"/>
</dbReference>
<evidence type="ECO:0000313" key="5">
    <source>
        <dbReference type="EMBL" id="GGE66485.1"/>
    </source>
</evidence>
<evidence type="ECO:0000256" key="2">
    <source>
        <dbReference type="SAM" id="MobiDB-lite"/>
    </source>
</evidence>